<comment type="caution">
    <text evidence="1">The sequence shown here is derived from an EMBL/GenBank/DDBJ whole genome shotgun (WGS) entry which is preliminary data.</text>
</comment>
<protein>
    <submittedName>
        <fullName evidence="1">Uncharacterized protein</fullName>
    </submittedName>
</protein>
<evidence type="ECO:0000313" key="1">
    <source>
        <dbReference type="EMBL" id="CAG9531231.1"/>
    </source>
</evidence>
<proteinExistence type="predicted"/>
<keyword evidence="2" id="KW-1185">Reference proteome</keyword>
<dbReference type="AlphaFoldDB" id="A0A8J2LYD0"/>
<dbReference type="EMBL" id="CAKAEH010000521">
    <property type="protein sequence ID" value="CAG9531231.1"/>
    <property type="molecule type" value="Genomic_DNA"/>
</dbReference>
<name>A0A8J2LYD0_9BILA</name>
<accession>A0A8J2LYD0</accession>
<reference evidence="1" key="1">
    <citation type="submission" date="2021-09" db="EMBL/GenBank/DDBJ databases">
        <authorList>
            <consortium name="Pathogen Informatics"/>
        </authorList>
    </citation>
    <scope>NUCLEOTIDE SEQUENCE</scope>
</reference>
<dbReference type="Proteomes" id="UP000746747">
    <property type="component" value="Unassembled WGS sequence"/>
</dbReference>
<sequence>MNGEINDNTPCTFYEAVLKSNRSTDKNQEPIAPELAGPQTVSTLPGILRTIKRWQKKTYYSLDSSPDEILDDMKTIIHSDLLHMPTVCSPLIEPMGANRHRERTNN</sequence>
<evidence type="ECO:0000313" key="2">
    <source>
        <dbReference type="Proteomes" id="UP000746747"/>
    </source>
</evidence>
<dbReference type="OrthoDB" id="5853797at2759"/>
<gene>
    <name evidence="1" type="ORF">CJOHNSTONI_LOCUS1646</name>
</gene>
<organism evidence="1 2">
    <name type="scientific">Cercopithifilaria johnstoni</name>
    <dbReference type="NCBI Taxonomy" id="2874296"/>
    <lineage>
        <taxon>Eukaryota</taxon>
        <taxon>Metazoa</taxon>
        <taxon>Ecdysozoa</taxon>
        <taxon>Nematoda</taxon>
        <taxon>Chromadorea</taxon>
        <taxon>Rhabditida</taxon>
        <taxon>Spirurina</taxon>
        <taxon>Spiruromorpha</taxon>
        <taxon>Filarioidea</taxon>
        <taxon>Onchocercidae</taxon>
        <taxon>Cercopithifilaria</taxon>
    </lineage>
</organism>